<feature type="domain" description="Calcineurin-like phosphoesterase" evidence="2">
    <location>
        <begin position="1"/>
        <end position="191"/>
    </location>
</feature>
<name>A0ABT9P6C2_9ACTN</name>
<organism evidence="3 4">
    <name type="scientific">Kineosporia succinea</name>
    <dbReference type="NCBI Taxonomy" id="84632"/>
    <lineage>
        <taxon>Bacteria</taxon>
        <taxon>Bacillati</taxon>
        <taxon>Actinomycetota</taxon>
        <taxon>Actinomycetes</taxon>
        <taxon>Kineosporiales</taxon>
        <taxon>Kineosporiaceae</taxon>
        <taxon>Kineosporia</taxon>
    </lineage>
</organism>
<dbReference type="SUPFAM" id="SSF56300">
    <property type="entry name" value="Metallo-dependent phosphatases"/>
    <property type="match status" value="1"/>
</dbReference>
<accession>A0ABT9P6C2</accession>
<dbReference type="Pfam" id="PF12850">
    <property type="entry name" value="Metallophos_2"/>
    <property type="match status" value="1"/>
</dbReference>
<evidence type="ECO:0000259" key="2">
    <source>
        <dbReference type="Pfam" id="PF12850"/>
    </source>
</evidence>
<dbReference type="InterPro" id="IPR050126">
    <property type="entry name" value="Ap4A_hydrolase"/>
</dbReference>
<protein>
    <submittedName>
        <fullName evidence="3">Phosphodiesterase</fullName>
    </submittedName>
</protein>
<sequence>MRVAVLADIHGNLPALEAVLADTEREGVDAYVLNGDIALGPMPGPTLDRLEQLGDRAVWVHGNCEREMLAARAGSDAPGSMPDEVWATAVYAGRALTDRQRELVSDLPLSVSLEVDGLGPVRFCHATTRDDTEIVLVDSPVEDFTRGFANCDEPTVVLGHTHMPFDRLADRRRFVNPGSVGMPYAGVPGAYWALLGPGVQLRRSDYDLAAAAGLFTTEAAGYPGLAEFVAENLLAVPSDAEALAVMRKMADAQAERP</sequence>
<dbReference type="InterPro" id="IPR011152">
    <property type="entry name" value="Pesterase_MJ0912"/>
</dbReference>
<dbReference type="Proteomes" id="UP001235712">
    <property type="component" value="Unassembled WGS sequence"/>
</dbReference>
<keyword evidence="4" id="KW-1185">Reference proteome</keyword>
<dbReference type="InterPro" id="IPR029052">
    <property type="entry name" value="Metallo-depent_PP-like"/>
</dbReference>
<dbReference type="EMBL" id="JAUSQZ010000001">
    <property type="protein sequence ID" value="MDP9828238.1"/>
    <property type="molecule type" value="Genomic_DNA"/>
</dbReference>
<evidence type="ECO:0000256" key="1">
    <source>
        <dbReference type="ARBA" id="ARBA00008950"/>
    </source>
</evidence>
<dbReference type="InterPro" id="IPR024654">
    <property type="entry name" value="Calcineurin-like_PHP_lpxH"/>
</dbReference>
<dbReference type="RefSeq" id="WP_307245225.1">
    <property type="nucleotide sequence ID" value="NZ_JAUSQZ010000001.1"/>
</dbReference>
<comment type="similarity">
    <text evidence="1">Belongs to the metallophosphoesterase superfamily. YfcE family.</text>
</comment>
<reference evidence="3 4" key="1">
    <citation type="submission" date="2023-07" db="EMBL/GenBank/DDBJ databases">
        <title>Sequencing the genomes of 1000 actinobacteria strains.</title>
        <authorList>
            <person name="Klenk H.-P."/>
        </authorList>
    </citation>
    <scope>NUCLEOTIDE SEQUENCE [LARGE SCALE GENOMIC DNA]</scope>
    <source>
        <strain evidence="3 4">DSM 44388</strain>
    </source>
</reference>
<evidence type="ECO:0000313" key="3">
    <source>
        <dbReference type="EMBL" id="MDP9828238.1"/>
    </source>
</evidence>
<dbReference type="PIRSF" id="PIRSF000883">
    <property type="entry name" value="Pesterase_MJ0912"/>
    <property type="match status" value="1"/>
</dbReference>
<dbReference type="Gene3D" id="3.60.21.10">
    <property type="match status" value="1"/>
</dbReference>
<gene>
    <name evidence="3" type="ORF">J2S57_003987</name>
</gene>
<dbReference type="PANTHER" id="PTHR42850:SF2">
    <property type="entry name" value="BLL5683 PROTEIN"/>
    <property type="match status" value="1"/>
</dbReference>
<proteinExistence type="inferred from homology"/>
<evidence type="ECO:0000313" key="4">
    <source>
        <dbReference type="Proteomes" id="UP001235712"/>
    </source>
</evidence>
<comment type="caution">
    <text evidence="3">The sequence shown here is derived from an EMBL/GenBank/DDBJ whole genome shotgun (WGS) entry which is preliminary data.</text>
</comment>
<dbReference type="PANTHER" id="PTHR42850">
    <property type="entry name" value="METALLOPHOSPHOESTERASE"/>
    <property type="match status" value="1"/>
</dbReference>